<dbReference type="Pfam" id="PF00528">
    <property type="entry name" value="BPD_transp_1"/>
    <property type="match status" value="1"/>
</dbReference>
<feature type="transmembrane region" description="Helical" evidence="8">
    <location>
        <begin position="251"/>
        <end position="271"/>
    </location>
</feature>
<proteinExistence type="inferred from homology"/>
<evidence type="ECO:0000256" key="4">
    <source>
        <dbReference type="ARBA" id="ARBA00022519"/>
    </source>
</evidence>
<dbReference type="GO" id="GO:0005886">
    <property type="term" value="C:plasma membrane"/>
    <property type="evidence" value="ECO:0007669"/>
    <property type="project" value="UniProtKB-SubCell"/>
</dbReference>
<dbReference type="RefSeq" id="WP_316429767.1">
    <property type="nucleotide sequence ID" value="NZ_CP053586.1"/>
</dbReference>
<feature type="transmembrane region" description="Helical" evidence="8">
    <location>
        <begin position="89"/>
        <end position="110"/>
    </location>
</feature>
<evidence type="ECO:0000256" key="1">
    <source>
        <dbReference type="ARBA" id="ARBA00004429"/>
    </source>
</evidence>
<dbReference type="EMBL" id="CP053586">
    <property type="protein sequence ID" value="WNZ24128.1"/>
    <property type="molecule type" value="Genomic_DNA"/>
</dbReference>
<dbReference type="AlphaFoldDB" id="A0AA96WEZ0"/>
<comment type="subcellular location">
    <subcellularLocation>
        <location evidence="1">Cell inner membrane</location>
        <topology evidence="1">Multi-pass membrane protein</topology>
    </subcellularLocation>
    <subcellularLocation>
        <location evidence="8">Cell membrane</location>
        <topology evidence="8">Multi-pass membrane protein</topology>
    </subcellularLocation>
</comment>
<sequence>MYIPNLSDSSPLKPDYLRQLDQWSFTGVMWSVTVSSLLFLTLPTVIVLITSFGAGETLRFPPSDLSLKWYISLLDLPEIHETALTSLKLAFLTTVICVVLGVCAALALASSQTGWVQAMDTLVMSPLALPGLAVGLGILIFFNLIGYGINFNVLLISHVVICVPFIVRTTLASLSQLSSSLKDASTSLGATQIYTFFHVTLPLIQRGVITGAFITFLSSFDNLTVSLFLSDARNQVLPIQMWSMIENNLDIRVAAIAGIVVILTAVLMTAMEQASGLSQFFMSRR</sequence>
<dbReference type="GO" id="GO:0055085">
    <property type="term" value="P:transmembrane transport"/>
    <property type="evidence" value="ECO:0007669"/>
    <property type="project" value="InterPro"/>
</dbReference>
<dbReference type="CDD" id="cd06261">
    <property type="entry name" value="TM_PBP2"/>
    <property type="match status" value="1"/>
</dbReference>
<gene>
    <name evidence="10" type="ORF">HJG54_15520</name>
</gene>
<dbReference type="InterPro" id="IPR035906">
    <property type="entry name" value="MetI-like_sf"/>
</dbReference>
<dbReference type="Gene3D" id="1.10.3720.10">
    <property type="entry name" value="MetI-like"/>
    <property type="match status" value="1"/>
</dbReference>
<evidence type="ECO:0000256" key="7">
    <source>
        <dbReference type="ARBA" id="ARBA00023136"/>
    </source>
</evidence>
<organism evidence="10">
    <name type="scientific">Leptolyngbya sp. NK1-12</name>
    <dbReference type="NCBI Taxonomy" id="2547451"/>
    <lineage>
        <taxon>Bacteria</taxon>
        <taxon>Bacillati</taxon>
        <taxon>Cyanobacteriota</taxon>
        <taxon>Cyanophyceae</taxon>
        <taxon>Leptolyngbyales</taxon>
        <taxon>Leptolyngbyaceae</taxon>
        <taxon>Leptolyngbya group</taxon>
        <taxon>Leptolyngbya</taxon>
    </lineage>
</organism>
<feature type="transmembrane region" description="Helical" evidence="8">
    <location>
        <begin position="208"/>
        <end position="230"/>
    </location>
</feature>
<feature type="domain" description="ABC transmembrane type-1" evidence="9">
    <location>
        <begin position="83"/>
        <end position="272"/>
    </location>
</feature>
<name>A0AA96WEZ0_9CYAN</name>
<evidence type="ECO:0000256" key="8">
    <source>
        <dbReference type="RuleBase" id="RU363032"/>
    </source>
</evidence>
<evidence type="ECO:0000256" key="6">
    <source>
        <dbReference type="ARBA" id="ARBA00022989"/>
    </source>
</evidence>
<keyword evidence="3" id="KW-1003">Cell membrane</keyword>
<feature type="transmembrane region" description="Helical" evidence="8">
    <location>
        <begin position="28"/>
        <end position="49"/>
    </location>
</feature>
<keyword evidence="4" id="KW-0997">Cell inner membrane</keyword>
<reference evidence="10" key="1">
    <citation type="submission" date="2020-05" db="EMBL/GenBank/DDBJ databases">
        <authorList>
            <person name="Zhu T."/>
            <person name="Keshari N."/>
            <person name="Lu X."/>
        </authorList>
    </citation>
    <scope>NUCLEOTIDE SEQUENCE</scope>
    <source>
        <strain evidence="10">NK1-12</strain>
    </source>
</reference>
<dbReference type="PROSITE" id="PS50928">
    <property type="entry name" value="ABC_TM1"/>
    <property type="match status" value="1"/>
</dbReference>
<dbReference type="PANTHER" id="PTHR43357">
    <property type="entry name" value="INNER MEMBRANE ABC TRANSPORTER PERMEASE PROTEIN YDCV"/>
    <property type="match status" value="1"/>
</dbReference>
<feature type="transmembrane region" description="Helical" evidence="8">
    <location>
        <begin position="122"/>
        <end position="142"/>
    </location>
</feature>
<evidence type="ECO:0000259" key="9">
    <source>
        <dbReference type="PROSITE" id="PS50928"/>
    </source>
</evidence>
<dbReference type="InterPro" id="IPR000515">
    <property type="entry name" value="MetI-like"/>
</dbReference>
<evidence type="ECO:0000256" key="3">
    <source>
        <dbReference type="ARBA" id="ARBA00022475"/>
    </source>
</evidence>
<protein>
    <submittedName>
        <fullName evidence="10">ABC transporter permease</fullName>
    </submittedName>
</protein>
<dbReference type="PANTHER" id="PTHR43357:SF4">
    <property type="entry name" value="INNER MEMBRANE ABC TRANSPORTER PERMEASE PROTEIN YDCV"/>
    <property type="match status" value="1"/>
</dbReference>
<keyword evidence="6 8" id="KW-1133">Transmembrane helix</keyword>
<dbReference type="SUPFAM" id="SSF161098">
    <property type="entry name" value="MetI-like"/>
    <property type="match status" value="1"/>
</dbReference>
<feature type="transmembrane region" description="Helical" evidence="8">
    <location>
        <begin position="149"/>
        <end position="167"/>
    </location>
</feature>
<comment type="similarity">
    <text evidence="8">Belongs to the binding-protein-dependent transport system permease family.</text>
</comment>
<evidence type="ECO:0000256" key="5">
    <source>
        <dbReference type="ARBA" id="ARBA00022692"/>
    </source>
</evidence>
<evidence type="ECO:0000256" key="2">
    <source>
        <dbReference type="ARBA" id="ARBA00022448"/>
    </source>
</evidence>
<keyword evidence="2 8" id="KW-0813">Transport</keyword>
<keyword evidence="5 8" id="KW-0812">Transmembrane</keyword>
<evidence type="ECO:0000313" key="10">
    <source>
        <dbReference type="EMBL" id="WNZ24128.1"/>
    </source>
</evidence>
<keyword evidence="7 8" id="KW-0472">Membrane</keyword>
<accession>A0AA96WEZ0</accession>